<dbReference type="EMBL" id="JAHZIJ010000001">
    <property type="protein sequence ID" value="MBW7473870.1"/>
    <property type="molecule type" value="Genomic_DNA"/>
</dbReference>
<evidence type="ECO:0000313" key="5">
    <source>
        <dbReference type="EMBL" id="MBW7473870.1"/>
    </source>
</evidence>
<dbReference type="Pfam" id="PF05593">
    <property type="entry name" value="RHS_repeat"/>
    <property type="match status" value="2"/>
</dbReference>
<feature type="chain" id="PRO_5045482610" description="Teneurin-like YD-shell domain-containing protein" evidence="3">
    <location>
        <begin position="26"/>
        <end position="1957"/>
    </location>
</feature>
<evidence type="ECO:0000259" key="4">
    <source>
        <dbReference type="Pfam" id="PF25023"/>
    </source>
</evidence>
<protein>
    <recommendedName>
        <fullName evidence="4">Teneurin-like YD-shell domain-containing protein</fullName>
    </recommendedName>
</protein>
<keyword evidence="6" id="KW-1185">Reference proteome</keyword>
<gene>
    <name evidence="5" type="ORF">K0T92_03830</name>
</gene>
<evidence type="ECO:0000313" key="6">
    <source>
        <dbReference type="Proteomes" id="UP000812277"/>
    </source>
</evidence>
<feature type="compositionally biased region" description="Basic and acidic residues" evidence="2">
    <location>
        <begin position="54"/>
        <end position="69"/>
    </location>
</feature>
<evidence type="ECO:0000256" key="3">
    <source>
        <dbReference type="SAM" id="SignalP"/>
    </source>
</evidence>
<dbReference type="Gene3D" id="2.180.10.10">
    <property type="entry name" value="RHS repeat-associated core"/>
    <property type="match status" value="2"/>
</dbReference>
<keyword evidence="3" id="KW-0732">Signal</keyword>
<feature type="domain" description="Teneurin-like YD-shell" evidence="4">
    <location>
        <begin position="1598"/>
        <end position="1699"/>
    </location>
</feature>
<dbReference type="InterPro" id="IPR022385">
    <property type="entry name" value="Rhs_assc_core"/>
</dbReference>
<dbReference type="NCBIfam" id="TIGR01643">
    <property type="entry name" value="YD_repeat_2x"/>
    <property type="match status" value="3"/>
</dbReference>
<dbReference type="InterPro" id="IPR056823">
    <property type="entry name" value="TEN-like_YD-shell"/>
</dbReference>
<dbReference type="RefSeq" id="WP_219871058.1">
    <property type="nucleotide sequence ID" value="NZ_JAHZIJ010000001.1"/>
</dbReference>
<comment type="caution">
    <text evidence="5">The sequence shown here is derived from an EMBL/GenBank/DDBJ whole genome shotgun (WGS) entry which is preliminary data.</text>
</comment>
<dbReference type="PANTHER" id="PTHR32305">
    <property type="match status" value="1"/>
</dbReference>
<dbReference type="Proteomes" id="UP000812277">
    <property type="component" value="Unassembled WGS sequence"/>
</dbReference>
<feature type="region of interest" description="Disordered" evidence="2">
    <location>
        <begin position="27"/>
        <end position="69"/>
    </location>
</feature>
<dbReference type="NCBIfam" id="TIGR03696">
    <property type="entry name" value="Rhs_assc_core"/>
    <property type="match status" value="1"/>
</dbReference>
<organism evidence="5 6">
    <name type="scientific">Paenibacillus oenotherae</name>
    <dbReference type="NCBI Taxonomy" id="1435645"/>
    <lineage>
        <taxon>Bacteria</taxon>
        <taxon>Bacillati</taxon>
        <taxon>Bacillota</taxon>
        <taxon>Bacilli</taxon>
        <taxon>Bacillales</taxon>
        <taxon>Paenibacillaceae</taxon>
        <taxon>Paenibacillus</taxon>
    </lineage>
</organism>
<sequence length="1957" mass="219568">MFRRITLLILAVTLLVPSFAETADAQGKAAEQQQMPGKPIQPVEDTTKKRTAKPKKEAAPQPESRMKKGDTLQAFEASVGRKDLLKKEELLPSERAAAIGKLPVKMKQIVAYFYPEWLSELQDSEKLTILGWETKQVNEAISSLTAAQLKQLEAVAPIATEHRDFHQNKPTYKAKHAPLYEPTEEEENGKSNQAAASKKRTNKSSVTTLSAQANDKYVYSPFTNEYSYRVNTDQLVDPLYRTANQAITDLSLSGKTGLEIHLVRSYNSLDSNILEPQYISKNLFGGENGGEGNRGNFGEKPDQPYRTGFIATGWHLNLPYAHAEPITEEVKATTVACSSTNNPCQTGDTVNVQTSGYQTTYAKGLLESFYLKVAFTLDDGSTIEFRNWEPYRYPYKDASYTIDAEGNYVLAVQGGWLTYTFSPDGRILKKTNAFGESVAYAYPEGSANIIITDSYGRTITLFRTRDTSLSSTADKWVVTGFEVREGGVVTKKIHYDVTRAAADLIIRTWTENNGAVGVIDKHVGYWQLDRVRDVTAGNHTLESYTYYPVDSTKMADFNFKPDGVTYRSDAQGAPVTGTCGDPLKTCFGQAWSWGDGQLAEMGDVVQQNGERYGEIAYLLLNKVNTYNGLTVKFNYQNYNAGWGMNTNLTQREQYRGTTRLYQDKHALQYFGYHAVERVDYLYQQDGATRLLSDYYTNEHPDHGWQFNEYWKVPKQELPRLKISSRFGDKQTLRQDRQQGESTETAYVQYRIEPQAAGYLLTYSWKQPWNYLQWAGTVSGGTYTNKDHVLTAYEYPMAANPAIELRLSQPSKVYSYAGNVTDNQNPPLYKTTDLIQQTSYDDWGQPLTVKDALGTTTTMEYGGPFHQVSRQTTRSTDQKTTVTTETAYYAAGHAYEFLPNTVTQDQQYPNPANPAEQQRERVTKAFTAYTTDHQVAAVEERAEGSVNTDSSTMKSIFAYTPKGQLKQETIGVRLQENEPPSPVTVSYQYDAAGRLQQESYPDGGEAQYTYDHLDRVRSSTFIPGDGESAAQAYTIQYDDASRKVAVTTPDGELLESFYSPFGLALKQQRTVNGTTRVTTKNESSDGQQVRASLPYGESALQTAYTYDSSGRPKTATDSIGQVTSYAYSNGLQTGSAFEMKETVEVSYPDGKTETSFYNRVGQLERLLESSASQTRTTTFTYSPAGELARKEVKALGSSGSEQTEATQYRYDARGNLTLVQDAAGHKTQYVYNHQGQVIMTLVNGKLQSQKSYNELGWQLTGLDGDGKTETFTYNSSGLLTAMTDRNGRTKTYTYTPYMEPSRLSVSDGSSEIYWQENDYAPTTRLLTQTRTSENETLTYGYDEWKRPRTQQVAGRTYTFRYDAYDRLQGIQFPDQQEQVYTYDALSRIASVQYPGMNTVNYTYTRGADNNGYTVAYSSSLQQTFTRNAFGEMKRTEHENASASGRVETYTHDGFSNITSLTETIGTASKSSSFRYDLLNRIQKEVTSEGTSEYGYDGKGNRVTNATTQPSRLPMGERKLTYNAMDMLSNFEQTGIPTGTAQASYTYYGDGLRATKTVNGTLTRYVYVNGRVIEELDSSGNVKARNIWGNELLWRQDKASNKAGYYWYNGHGDVVQIKDASGTEINRYAYDIWGNVTEKSEGMSNPFRYTGEIQDDESGYIYLRARYYDPSMGRFINEDTYKGRVNNPLSQNLYTYVHNNPLINVDPTGNYCVSNNGNWAHAGECGSEDSIYMGADSVYAGRPHIQNGIVMGDILATGKVAWSSTHDSGNYWNLYPDDYSYIRWLAGDNDYYYGLDRDTQLRLRQRLLSGYMNEQISAGFPDFWDGVLWGITLTSLGKKNKETKGTGKVPGMPPIVQSRINISNAGWKHVVDRHFSNKNASQFTISQKELRSMLSSKDIVNSPVIRSMDSADGIRYVREVTLNKSIGLDKFNDFKPTSTMTILTDKHGNLITATPGIIK</sequence>
<feature type="region of interest" description="Disordered" evidence="2">
    <location>
        <begin position="179"/>
        <end position="207"/>
    </location>
</feature>
<dbReference type="Pfam" id="PF25023">
    <property type="entry name" value="TEN_YD-shell"/>
    <property type="match status" value="2"/>
</dbReference>
<feature type="signal peptide" evidence="3">
    <location>
        <begin position="1"/>
        <end position="25"/>
    </location>
</feature>
<feature type="domain" description="Teneurin-like YD-shell" evidence="4">
    <location>
        <begin position="982"/>
        <end position="1128"/>
    </location>
</feature>
<dbReference type="PANTHER" id="PTHR32305:SF15">
    <property type="entry name" value="PROTEIN RHSA-RELATED"/>
    <property type="match status" value="1"/>
</dbReference>
<accession>A0ABS7D1P7</accession>
<reference evidence="5 6" key="1">
    <citation type="submission" date="2021-07" db="EMBL/GenBank/DDBJ databases">
        <title>Paenibacillus radiodurans sp. nov., isolated from the southeastern edge of Tengger Desert.</title>
        <authorList>
            <person name="Zhang G."/>
        </authorList>
    </citation>
    <scope>NUCLEOTIDE SEQUENCE [LARGE SCALE GENOMIC DNA]</scope>
    <source>
        <strain evidence="5 6">DT7-4</strain>
    </source>
</reference>
<keyword evidence="1" id="KW-0677">Repeat</keyword>
<dbReference type="InterPro" id="IPR006530">
    <property type="entry name" value="YD"/>
</dbReference>
<proteinExistence type="predicted"/>
<feature type="region of interest" description="Disordered" evidence="2">
    <location>
        <begin position="1487"/>
        <end position="1509"/>
    </location>
</feature>
<name>A0ABS7D1P7_9BACL</name>
<dbReference type="InterPro" id="IPR050708">
    <property type="entry name" value="T6SS_VgrG/RHS"/>
</dbReference>
<evidence type="ECO:0000256" key="1">
    <source>
        <dbReference type="ARBA" id="ARBA00022737"/>
    </source>
</evidence>
<dbReference type="InterPro" id="IPR031325">
    <property type="entry name" value="RHS_repeat"/>
</dbReference>
<feature type="compositionally biased region" description="Polar residues" evidence="2">
    <location>
        <begin position="1500"/>
        <end position="1509"/>
    </location>
</feature>
<evidence type="ECO:0000256" key="2">
    <source>
        <dbReference type="SAM" id="MobiDB-lite"/>
    </source>
</evidence>